<comment type="caution">
    <text evidence="1">The sequence shown here is derived from an EMBL/GenBank/DDBJ whole genome shotgun (WGS) entry which is preliminary data.</text>
</comment>
<reference evidence="1 2" key="1">
    <citation type="journal article" date="2020" name="Nature">
        <title>Six reference-quality genomes reveal evolution of bat adaptations.</title>
        <authorList>
            <person name="Jebb D."/>
            <person name="Huang Z."/>
            <person name="Pippel M."/>
            <person name="Hughes G.M."/>
            <person name="Lavrichenko K."/>
            <person name="Devanna P."/>
            <person name="Winkler S."/>
            <person name="Jermiin L.S."/>
            <person name="Skirmuntt E.C."/>
            <person name="Katzourakis A."/>
            <person name="Burkitt-Gray L."/>
            <person name="Ray D.A."/>
            <person name="Sullivan K.A.M."/>
            <person name="Roscito J.G."/>
            <person name="Kirilenko B.M."/>
            <person name="Davalos L.M."/>
            <person name="Corthals A.P."/>
            <person name="Power M.L."/>
            <person name="Jones G."/>
            <person name="Ransome R.D."/>
            <person name="Dechmann D.K.N."/>
            <person name="Locatelli A.G."/>
            <person name="Puechmaille S.J."/>
            <person name="Fedrigo O."/>
            <person name="Jarvis E.D."/>
            <person name="Hiller M."/>
            <person name="Vernes S.C."/>
            <person name="Myers E.W."/>
            <person name="Teeling E.C."/>
        </authorList>
    </citation>
    <scope>NUCLEOTIDE SEQUENCE [LARGE SCALE GENOMIC DNA]</scope>
    <source>
        <strain evidence="1">MRhiFer1</strain>
        <tissue evidence="1">Lung</tissue>
    </source>
</reference>
<sequence length="163" mass="17722">METWFPDFLPLLNTHILRLTKSQENALKFSTDLLTECPCVLARMTPRYDTKAGLHAGPGSDTPSPGSTGVQMAFLLVKPSPHVALTDTNQPPPSVEVQFYTVGDINSVAESPCAATATTGSQQMTGGSGLYDPVNYFPIVTARLHTLICMWPQRALFSAEPRR</sequence>
<dbReference type="Proteomes" id="UP000585614">
    <property type="component" value="Unassembled WGS sequence"/>
</dbReference>
<gene>
    <name evidence="1" type="ORF">mRhiFer1_009188</name>
</gene>
<protein>
    <submittedName>
        <fullName evidence="1">Uncharacterized protein</fullName>
    </submittedName>
</protein>
<proteinExistence type="predicted"/>
<name>A0A7J7SJ86_RHIFE</name>
<evidence type="ECO:0000313" key="1">
    <source>
        <dbReference type="EMBL" id="KAF6288481.1"/>
    </source>
</evidence>
<accession>A0A7J7SJ86</accession>
<dbReference type="AlphaFoldDB" id="A0A7J7SJ86"/>
<dbReference type="EMBL" id="JACAGC010000022">
    <property type="protein sequence ID" value="KAF6288481.1"/>
    <property type="molecule type" value="Genomic_DNA"/>
</dbReference>
<organism evidence="1 2">
    <name type="scientific">Rhinolophus ferrumequinum</name>
    <name type="common">Greater horseshoe bat</name>
    <dbReference type="NCBI Taxonomy" id="59479"/>
    <lineage>
        <taxon>Eukaryota</taxon>
        <taxon>Metazoa</taxon>
        <taxon>Chordata</taxon>
        <taxon>Craniata</taxon>
        <taxon>Vertebrata</taxon>
        <taxon>Euteleostomi</taxon>
        <taxon>Mammalia</taxon>
        <taxon>Eutheria</taxon>
        <taxon>Laurasiatheria</taxon>
        <taxon>Chiroptera</taxon>
        <taxon>Yinpterochiroptera</taxon>
        <taxon>Rhinolophoidea</taxon>
        <taxon>Rhinolophidae</taxon>
        <taxon>Rhinolophinae</taxon>
        <taxon>Rhinolophus</taxon>
    </lineage>
</organism>
<evidence type="ECO:0000313" key="2">
    <source>
        <dbReference type="Proteomes" id="UP000585614"/>
    </source>
</evidence>